<dbReference type="PROSITE" id="PS50929">
    <property type="entry name" value="ABC_TM1F"/>
    <property type="match status" value="1"/>
</dbReference>
<feature type="transmembrane region" description="Helical" evidence="8">
    <location>
        <begin position="278"/>
        <end position="300"/>
    </location>
</feature>
<accession>A0A2H0N6Y0</accession>
<keyword evidence="4" id="KW-0547">Nucleotide-binding</keyword>
<dbReference type="Pfam" id="PF00005">
    <property type="entry name" value="ABC_tran"/>
    <property type="match status" value="1"/>
</dbReference>
<dbReference type="InterPro" id="IPR003439">
    <property type="entry name" value="ABC_transporter-like_ATP-bd"/>
</dbReference>
<feature type="transmembrane region" description="Helical" evidence="8">
    <location>
        <begin position="64"/>
        <end position="85"/>
    </location>
</feature>
<dbReference type="PANTHER" id="PTHR43394:SF1">
    <property type="entry name" value="ATP-BINDING CASSETTE SUB-FAMILY B MEMBER 10, MITOCHONDRIAL"/>
    <property type="match status" value="1"/>
</dbReference>
<organism evidence="11 12">
    <name type="scientific">Candidatus Magasanikbacteria bacterium CG11_big_fil_rev_8_21_14_0_20_39_34</name>
    <dbReference type="NCBI Taxonomy" id="1974653"/>
    <lineage>
        <taxon>Bacteria</taxon>
        <taxon>Candidatus Magasanikiibacteriota</taxon>
    </lineage>
</organism>
<comment type="caution">
    <text evidence="11">The sequence shown here is derived from an EMBL/GenBank/DDBJ whole genome shotgun (WGS) entry which is preliminary data.</text>
</comment>
<dbReference type="GO" id="GO:0005524">
    <property type="term" value="F:ATP binding"/>
    <property type="evidence" value="ECO:0007669"/>
    <property type="project" value="UniProtKB-KW"/>
</dbReference>
<evidence type="ECO:0000313" key="11">
    <source>
        <dbReference type="EMBL" id="PIR03875.1"/>
    </source>
</evidence>
<evidence type="ECO:0000256" key="6">
    <source>
        <dbReference type="ARBA" id="ARBA00022989"/>
    </source>
</evidence>
<evidence type="ECO:0008006" key="13">
    <source>
        <dbReference type="Google" id="ProtNLM"/>
    </source>
</evidence>
<dbReference type="SUPFAM" id="SSF90123">
    <property type="entry name" value="ABC transporter transmembrane region"/>
    <property type="match status" value="1"/>
</dbReference>
<gene>
    <name evidence="11" type="ORF">COV59_04385</name>
</gene>
<dbReference type="InterPro" id="IPR017871">
    <property type="entry name" value="ABC_transporter-like_CS"/>
</dbReference>
<evidence type="ECO:0000259" key="10">
    <source>
        <dbReference type="PROSITE" id="PS50929"/>
    </source>
</evidence>
<protein>
    <recommendedName>
        <fullName evidence="13">ABC transporter ATP-binding protein</fullName>
    </recommendedName>
</protein>
<dbReference type="InterPro" id="IPR039421">
    <property type="entry name" value="Type_1_exporter"/>
</dbReference>
<dbReference type="InterPro" id="IPR027417">
    <property type="entry name" value="P-loop_NTPase"/>
</dbReference>
<dbReference type="GO" id="GO:0005886">
    <property type="term" value="C:plasma membrane"/>
    <property type="evidence" value="ECO:0007669"/>
    <property type="project" value="UniProtKB-SubCell"/>
</dbReference>
<dbReference type="SMART" id="SM00382">
    <property type="entry name" value="AAA"/>
    <property type="match status" value="1"/>
</dbReference>
<name>A0A2H0N6Y0_9BACT</name>
<dbReference type="Gene3D" id="1.20.1560.10">
    <property type="entry name" value="ABC transporter type 1, transmembrane domain"/>
    <property type="match status" value="1"/>
</dbReference>
<dbReference type="Pfam" id="PF00664">
    <property type="entry name" value="ABC_membrane"/>
    <property type="match status" value="1"/>
</dbReference>
<evidence type="ECO:0000256" key="4">
    <source>
        <dbReference type="ARBA" id="ARBA00022741"/>
    </source>
</evidence>
<dbReference type="GO" id="GO:0016887">
    <property type="term" value="F:ATP hydrolysis activity"/>
    <property type="evidence" value="ECO:0007669"/>
    <property type="project" value="InterPro"/>
</dbReference>
<evidence type="ECO:0000256" key="5">
    <source>
        <dbReference type="ARBA" id="ARBA00022840"/>
    </source>
</evidence>
<evidence type="ECO:0000256" key="3">
    <source>
        <dbReference type="ARBA" id="ARBA00022692"/>
    </source>
</evidence>
<feature type="transmembrane region" description="Helical" evidence="8">
    <location>
        <begin position="250"/>
        <end position="272"/>
    </location>
</feature>
<feature type="transmembrane region" description="Helical" evidence="8">
    <location>
        <begin position="168"/>
        <end position="186"/>
    </location>
</feature>
<reference evidence="11 12" key="1">
    <citation type="submission" date="2017-09" db="EMBL/GenBank/DDBJ databases">
        <title>Depth-based differentiation of microbial function through sediment-hosted aquifers and enrichment of novel symbionts in the deep terrestrial subsurface.</title>
        <authorList>
            <person name="Probst A.J."/>
            <person name="Ladd B."/>
            <person name="Jarett J.K."/>
            <person name="Geller-Mcgrath D.E."/>
            <person name="Sieber C.M."/>
            <person name="Emerson J.B."/>
            <person name="Anantharaman K."/>
            <person name="Thomas B.C."/>
            <person name="Malmstrom R."/>
            <person name="Stieglmeier M."/>
            <person name="Klingl A."/>
            <person name="Woyke T."/>
            <person name="Ryan C.M."/>
            <person name="Banfield J.F."/>
        </authorList>
    </citation>
    <scope>NUCLEOTIDE SEQUENCE [LARGE SCALE GENOMIC DNA]</scope>
    <source>
        <strain evidence="11">CG11_big_fil_rev_8_21_14_0_20_39_34</strain>
    </source>
</reference>
<dbReference type="InterPro" id="IPR036640">
    <property type="entry name" value="ABC1_TM_sf"/>
</dbReference>
<dbReference type="Gene3D" id="3.40.50.300">
    <property type="entry name" value="P-loop containing nucleotide triphosphate hydrolases"/>
    <property type="match status" value="1"/>
</dbReference>
<evidence type="ECO:0000256" key="2">
    <source>
        <dbReference type="ARBA" id="ARBA00022448"/>
    </source>
</evidence>
<keyword evidence="2" id="KW-0813">Transport</keyword>
<proteinExistence type="predicted"/>
<dbReference type="InterPro" id="IPR011527">
    <property type="entry name" value="ABC1_TM_dom"/>
</dbReference>
<dbReference type="GO" id="GO:0015421">
    <property type="term" value="F:ABC-type oligopeptide transporter activity"/>
    <property type="evidence" value="ECO:0007669"/>
    <property type="project" value="TreeGrafter"/>
</dbReference>
<sequence length="587" mass="67240">MKYNTKETFKIYIQHAKKVKGLVFVIFLCSLFATILGDLITPLFYKHFFDTLIKDVSFDVKKALLIGILFKILFLSLITRGLWALGDFLSSKSLIVIMRDIFQSCFEYTHKHAINFFNNNFVGSLVKQVNRFAWAFSHLWNTFFWDFIPLVIAIVGICIVLSTQNLLLAGIIFLWILILCVSTFFYSRVKLPLDVALSASDSEISGRLADSFTNHENVKFLNGFVLESKSFWNTTTKWHDRAKKSWYFDAWFRVFQGGMLVGLQIGILYFAILLWEKGVFTVGDFALIQAYFVTLSFKIWELKHIIRSYYEQTANAEEMTKILLTPHEIEDKRKAEALSVTDRRIIFKNASFAYHKTRKIINKLNLEIHPHERIALVGHSGAGKSTIVKLLMRQYELTSGKIFIDDQSIDNVTQESLWASMSLVPQDPILFHRTLIENIRYGRPEASDEEVIEAARLAHAHEFISEFPEGYDTYVGERGVKLSGGERQRVAIARAILRNAPILILDEATSSLDSESESLIQDALDNLMKEKTVIVIAHRLSTIMKMDRILVLEKGTVVEEGTHKSLLRKKNGIYKGLWTLQAGGFID</sequence>
<dbReference type="InterPro" id="IPR003593">
    <property type="entry name" value="AAA+_ATPase"/>
</dbReference>
<dbReference type="PANTHER" id="PTHR43394">
    <property type="entry name" value="ATP-DEPENDENT PERMEASE MDL1, MITOCHONDRIAL"/>
    <property type="match status" value="1"/>
</dbReference>
<evidence type="ECO:0000259" key="9">
    <source>
        <dbReference type="PROSITE" id="PS50893"/>
    </source>
</evidence>
<feature type="domain" description="ABC transporter" evidence="9">
    <location>
        <begin position="345"/>
        <end position="579"/>
    </location>
</feature>
<evidence type="ECO:0000256" key="8">
    <source>
        <dbReference type="SAM" id="Phobius"/>
    </source>
</evidence>
<dbReference type="SUPFAM" id="SSF52540">
    <property type="entry name" value="P-loop containing nucleoside triphosphate hydrolases"/>
    <property type="match status" value="1"/>
</dbReference>
<feature type="domain" description="ABC transmembrane type-1" evidence="10">
    <location>
        <begin position="25"/>
        <end position="297"/>
    </location>
</feature>
<dbReference type="EMBL" id="PCWN01000008">
    <property type="protein sequence ID" value="PIR03875.1"/>
    <property type="molecule type" value="Genomic_DNA"/>
</dbReference>
<keyword evidence="3 8" id="KW-0812">Transmembrane</keyword>
<dbReference type="AlphaFoldDB" id="A0A2H0N6Y0"/>
<keyword evidence="5" id="KW-0067">ATP-binding</keyword>
<feature type="transmembrane region" description="Helical" evidence="8">
    <location>
        <begin position="143"/>
        <end position="162"/>
    </location>
</feature>
<evidence type="ECO:0000256" key="7">
    <source>
        <dbReference type="ARBA" id="ARBA00023136"/>
    </source>
</evidence>
<feature type="transmembrane region" description="Helical" evidence="8">
    <location>
        <begin position="21"/>
        <end position="44"/>
    </location>
</feature>
<evidence type="ECO:0000256" key="1">
    <source>
        <dbReference type="ARBA" id="ARBA00004651"/>
    </source>
</evidence>
<dbReference type="PROSITE" id="PS00211">
    <property type="entry name" value="ABC_TRANSPORTER_1"/>
    <property type="match status" value="1"/>
</dbReference>
<evidence type="ECO:0000313" key="12">
    <source>
        <dbReference type="Proteomes" id="UP000229600"/>
    </source>
</evidence>
<keyword evidence="7 8" id="KW-0472">Membrane</keyword>
<dbReference type="FunFam" id="3.40.50.300:FF:000287">
    <property type="entry name" value="Multidrug ABC transporter ATP-binding protein"/>
    <property type="match status" value="1"/>
</dbReference>
<comment type="subcellular location">
    <subcellularLocation>
        <location evidence="1">Cell membrane</location>
        <topology evidence="1">Multi-pass membrane protein</topology>
    </subcellularLocation>
</comment>
<dbReference type="Proteomes" id="UP000229600">
    <property type="component" value="Unassembled WGS sequence"/>
</dbReference>
<keyword evidence="6 8" id="KW-1133">Transmembrane helix</keyword>
<dbReference type="PROSITE" id="PS50893">
    <property type="entry name" value="ABC_TRANSPORTER_2"/>
    <property type="match status" value="1"/>
</dbReference>